<comment type="caution">
    <text evidence="5">The sequence shown here is derived from an EMBL/GenBank/DDBJ whole genome shotgun (WGS) entry which is preliminary data.</text>
</comment>
<evidence type="ECO:0000256" key="2">
    <source>
        <dbReference type="ARBA" id="ARBA00022638"/>
    </source>
</evidence>
<dbReference type="InterPro" id="IPR023346">
    <property type="entry name" value="Lysozyme-like_dom_sf"/>
</dbReference>
<keyword evidence="6" id="KW-1185">Reference proteome</keyword>
<name>A0ABT1UK19_9GAMM</name>
<keyword evidence="2 4" id="KW-0081">Bacteriolytic enzyme</keyword>
<dbReference type="PANTHER" id="PTHR38107">
    <property type="match status" value="1"/>
</dbReference>
<dbReference type="RefSeq" id="WP_256611484.1">
    <property type="nucleotide sequence ID" value="NZ_JANIBM010000017.1"/>
</dbReference>
<dbReference type="Proteomes" id="UP001524569">
    <property type="component" value="Unassembled WGS sequence"/>
</dbReference>
<dbReference type="InterPro" id="IPR023347">
    <property type="entry name" value="Lysozyme_dom_sf"/>
</dbReference>
<dbReference type="InterPro" id="IPR002196">
    <property type="entry name" value="Glyco_hydro_24"/>
</dbReference>
<dbReference type="EMBL" id="JANIBM010000017">
    <property type="protein sequence ID" value="MCQ8182193.1"/>
    <property type="molecule type" value="Genomic_DNA"/>
</dbReference>
<dbReference type="CDD" id="cd00737">
    <property type="entry name" value="lyz_endolysin_autolysin"/>
    <property type="match status" value="1"/>
</dbReference>
<dbReference type="Gene3D" id="1.10.530.40">
    <property type="match status" value="1"/>
</dbReference>
<dbReference type="InterPro" id="IPR033907">
    <property type="entry name" value="Endolysin_autolysin"/>
</dbReference>
<evidence type="ECO:0000256" key="1">
    <source>
        <dbReference type="ARBA" id="ARBA00022529"/>
    </source>
</evidence>
<organism evidence="5 6">
    <name type="scientific">Methylomonas aurea</name>
    <dbReference type="NCBI Taxonomy" id="2952224"/>
    <lineage>
        <taxon>Bacteria</taxon>
        <taxon>Pseudomonadati</taxon>
        <taxon>Pseudomonadota</taxon>
        <taxon>Gammaproteobacteria</taxon>
        <taxon>Methylococcales</taxon>
        <taxon>Methylococcaceae</taxon>
        <taxon>Methylomonas</taxon>
    </lineage>
</organism>
<dbReference type="InterPro" id="IPR051018">
    <property type="entry name" value="Bacteriophage_GH24"/>
</dbReference>
<evidence type="ECO:0000256" key="4">
    <source>
        <dbReference type="RuleBase" id="RU003788"/>
    </source>
</evidence>
<protein>
    <recommendedName>
        <fullName evidence="4">Lysozyme</fullName>
        <ecNumber evidence="4">3.2.1.17</ecNumber>
    </recommendedName>
</protein>
<dbReference type="PANTHER" id="PTHR38107:SF3">
    <property type="entry name" value="LYSOZYME RRRD-RELATED"/>
    <property type="match status" value="1"/>
</dbReference>
<evidence type="ECO:0000313" key="6">
    <source>
        <dbReference type="Proteomes" id="UP001524569"/>
    </source>
</evidence>
<proteinExistence type="inferred from homology"/>
<sequence length="168" mass="19015">MINDHLSLSQQGLALLKSIETLRLKPYDDQTGQPIAEWMPGASIGYGYLIAEVDWPKFANGIDKSRAAALLEKSTTSAKYAIHHAVVVPLTQQEFDALVLLVFNIGVGAFRKSSVLKLINDPRAVTDYPNLESAWKAWNKSQGEINEGLENRRDCEWKIWQRGIYQRW</sequence>
<keyword evidence="3" id="KW-1035">Host cytoplasm</keyword>
<dbReference type="SUPFAM" id="SSF53955">
    <property type="entry name" value="Lysozyme-like"/>
    <property type="match status" value="1"/>
</dbReference>
<evidence type="ECO:0000256" key="3">
    <source>
        <dbReference type="ARBA" id="ARBA00023200"/>
    </source>
</evidence>
<dbReference type="EC" id="3.2.1.17" evidence="4"/>
<accession>A0ABT1UK19</accession>
<comment type="similarity">
    <text evidence="4">Belongs to the glycosyl hydrolase 24 family.</text>
</comment>
<keyword evidence="4" id="KW-0326">Glycosidase</keyword>
<comment type="catalytic activity">
    <reaction evidence="4">
        <text>Hydrolysis of (1-&gt;4)-beta-linkages between N-acetylmuramic acid and N-acetyl-D-glucosamine residues in a peptidoglycan and between N-acetyl-D-glucosamine residues in chitodextrins.</text>
        <dbReference type="EC" id="3.2.1.17"/>
    </reaction>
</comment>
<gene>
    <name evidence="5" type="ORF">NP603_13810</name>
</gene>
<evidence type="ECO:0000313" key="5">
    <source>
        <dbReference type="EMBL" id="MCQ8182193.1"/>
    </source>
</evidence>
<dbReference type="Pfam" id="PF00959">
    <property type="entry name" value="Phage_lysozyme"/>
    <property type="match status" value="1"/>
</dbReference>
<reference evidence="5 6" key="1">
    <citation type="submission" date="2022-07" db="EMBL/GenBank/DDBJ databases">
        <title>Methylomonas rivi sp. nov., Methylomonas rosea sp. nov., Methylomonas aureus sp. nov. and Methylomonas subterranea sp. nov., four novel methanotrophs isolated from a freshwater creek and the deep terrestrial subsurface.</title>
        <authorList>
            <person name="Abin C."/>
            <person name="Sankaranarayanan K."/>
            <person name="Garner C."/>
            <person name="Sindelar R."/>
            <person name="Kotary K."/>
            <person name="Garner R."/>
            <person name="Barclay S."/>
            <person name="Lawson P."/>
            <person name="Krumholz L."/>
        </authorList>
    </citation>
    <scope>NUCLEOTIDE SEQUENCE [LARGE SCALE GENOMIC DNA]</scope>
    <source>
        <strain evidence="5 6">SURF-1</strain>
    </source>
</reference>
<keyword evidence="4" id="KW-0378">Hydrolase</keyword>
<keyword evidence="1 4" id="KW-0929">Antimicrobial</keyword>